<evidence type="ECO:0000313" key="3">
    <source>
        <dbReference type="EMBL" id="CAJ95267.1"/>
    </source>
</evidence>
<dbReference type="HOGENOM" id="CLU_673897_0_0_4"/>
<dbReference type="RefSeq" id="WP_011616620.1">
    <property type="nucleotide sequence ID" value="NC_008314.1"/>
</dbReference>
<dbReference type="KEGG" id="reh:H16_B0470"/>
<evidence type="ECO:0000313" key="4">
    <source>
        <dbReference type="EMBL" id="QCC03181.1"/>
    </source>
</evidence>
<reference evidence="4 6" key="2">
    <citation type="submission" date="2019-04" db="EMBL/GenBank/DDBJ databases">
        <title>Long-read de novo sequencing of Cupriavidus necator H16.</title>
        <authorList>
            <person name="Little G.T."/>
            <person name="Ehsaan M."/>
            <person name="Arenas-Lopez C."/>
            <person name="Jawed K."/>
            <person name="Winzer K."/>
            <person name="Kovacs K."/>
            <person name="Malys N."/>
            <person name="Minton N.P."/>
        </authorList>
    </citation>
    <scope>NUCLEOTIDE SEQUENCE [LARGE SCALE GENOMIC DNA]</scope>
    <source>
        <strain evidence="4 6">H16</strain>
    </source>
</reference>
<feature type="signal peptide" evidence="2">
    <location>
        <begin position="1"/>
        <end position="23"/>
    </location>
</feature>
<accession>Q0K407</accession>
<gene>
    <name evidence="3" type="ordered locus">H16_B0470</name>
    <name evidence="4" type="ORF">E6A55_21510</name>
</gene>
<feature type="compositionally biased region" description="Basic and acidic residues" evidence="1">
    <location>
        <begin position="54"/>
        <end position="63"/>
    </location>
</feature>
<feature type="chain" id="PRO_5004174737" evidence="2">
    <location>
        <begin position="24"/>
        <end position="408"/>
    </location>
</feature>
<protein>
    <submittedName>
        <fullName evidence="3">Uncharacterized protein</fullName>
    </submittedName>
</protein>
<proteinExistence type="predicted"/>
<dbReference type="AlphaFoldDB" id="Q0K407"/>
<organism evidence="3 5">
    <name type="scientific">Cupriavidus necator (strain ATCC 17699 / DSM 428 / KCTC 22496 / NCIMB 10442 / H16 / Stanier 337)</name>
    <name type="common">Ralstonia eutropha</name>
    <dbReference type="NCBI Taxonomy" id="381666"/>
    <lineage>
        <taxon>Bacteria</taxon>
        <taxon>Pseudomonadati</taxon>
        <taxon>Pseudomonadota</taxon>
        <taxon>Betaproteobacteria</taxon>
        <taxon>Burkholderiales</taxon>
        <taxon>Burkholderiaceae</taxon>
        <taxon>Cupriavidus</taxon>
    </lineage>
</organism>
<dbReference type="Proteomes" id="UP000008210">
    <property type="component" value="Chromosome 2"/>
</dbReference>
<dbReference type="Proteomes" id="UP000296079">
    <property type="component" value="Chromosome 2"/>
</dbReference>
<feature type="region of interest" description="Disordered" evidence="1">
    <location>
        <begin position="35"/>
        <end position="71"/>
    </location>
</feature>
<dbReference type="EMBL" id="CP039288">
    <property type="protein sequence ID" value="QCC03181.1"/>
    <property type="molecule type" value="Genomic_DNA"/>
</dbReference>
<sequence length="408" mass="45095">MAYSKSRTSLLIAFLIASSATFAQHEVNFHDPINIEGHVSEKNGPQHAGGAEKGGPEGPRDKPANGPTTTIQAQPIDVVAEMSRGRISGKDAVPVTVGGVTYMVSPQAKADLKEFIKTYNATGHVGQLVAAAATLFAMFGLVTEPDLSQIDFNIDETVMVLSAPSIFAAAWRAQALDYVRGYINPSRAHTQEGRMWQRMEDLIREPGRYRDGGIKREPNGQIQMRALPAQRYRDVPGDYPLTQADEVELGRLIDSLRRNPIAMDYLAKTDAVLGIYTQDPQGRPRLSARDQYLMNMALLRLAPQEKTQLAQAFWRNTQFPAALTPAFWSSMSAYLQREEWDRNSHIAILRHMAGFSDDLGFPDELPRYDDGFWTNIAPAALAATGPIFVFPQHGPQAWTFHYPGPGGQ</sequence>
<evidence type="ECO:0000313" key="5">
    <source>
        <dbReference type="Proteomes" id="UP000008210"/>
    </source>
</evidence>
<keyword evidence="2" id="KW-0732">Signal</keyword>
<evidence type="ECO:0000256" key="2">
    <source>
        <dbReference type="SAM" id="SignalP"/>
    </source>
</evidence>
<dbReference type="EMBL" id="AM260480">
    <property type="protein sequence ID" value="CAJ95267.1"/>
    <property type="molecule type" value="Genomic_DNA"/>
</dbReference>
<keyword evidence="5" id="KW-1185">Reference proteome</keyword>
<reference evidence="3 5" key="1">
    <citation type="journal article" date="2006" name="Nat. Biotechnol.">
        <title>Genome sequence of the bioplastic-producing 'Knallgas' bacterium Ralstonia eutropha H16.</title>
        <authorList>
            <person name="Pohlmann A."/>
            <person name="Fricke W.F."/>
            <person name="Reinecke F."/>
            <person name="Kusian B."/>
            <person name="Liesegang H."/>
            <person name="Cramm R."/>
            <person name="Eitinger T."/>
            <person name="Ewering C."/>
            <person name="Potter M."/>
            <person name="Schwartz E."/>
            <person name="Strittmatter A."/>
            <person name="Voss I."/>
            <person name="Gottschalk G."/>
            <person name="Steinbuechel A."/>
            <person name="Friedrich B."/>
            <person name="Bowien B."/>
        </authorList>
    </citation>
    <scope>NUCLEOTIDE SEQUENCE [LARGE SCALE GENOMIC DNA]</scope>
    <source>
        <strain evidence="5">ATCC 17699 / DSM 428 / KCTC 22496 / NCIMB 10442 / H16 / Stanier 337</strain>
        <strain evidence="3">H16</strain>
    </source>
</reference>
<name>Q0K407_CUPNH</name>
<evidence type="ECO:0000313" key="6">
    <source>
        <dbReference type="Proteomes" id="UP000296079"/>
    </source>
</evidence>
<evidence type="ECO:0000256" key="1">
    <source>
        <dbReference type="SAM" id="MobiDB-lite"/>
    </source>
</evidence>